<protein>
    <submittedName>
        <fullName evidence="2">Uncharacterized protein</fullName>
    </submittedName>
</protein>
<name>A0A3N4HLA7_ASCIM</name>
<organism evidence="2 3">
    <name type="scientific">Ascobolus immersus RN42</name>
    <dbReference type="NCBI Taxonomy" id="1160509"/>
    <lineage>
        <taxon>Eukaryota</taxon>
        <taxon>Fungi</taxon>
        <taxon>Dikarya</taxon>
        <taxon>Ascomycota</taxon>
        <taxon>Pezizomycotina</taxon>
        <taxon>Pezizomycetes</taxon>
        <taxon>Pezizales</taxon>
        <taxon>Ascobolaceae</taxon>
        <taxon>Ascobolus</taxon>
    </lineage>
</organism>
<dbReference type="OrthoDB" id="407298at2759"/>
<keyword evidence="3" id="KW-1185">Reference proteome</keyword>
<gene>
    <name evidence="2" type="ORF">BJ508DRAFT_418524</name>
</gene>
<evidence type="ECO:0000313" key="3">
    <source>
        <dbReference type="Proteomes" id="UP000275078"/>
    </source>
</evidence>
<dbReference type="SUPFAM" id="SSF89372">
    <property type="entry name" value="Fucose-specific lectin"/>
    <property type="match status" value="1"/>
</dbReference>
<proteinExistence type="inferred from homology"/>
<evidence type="ECO:0000256" key="1">
    <source>
        <dbReference type="ARBA" id="ARBA00009042"/>
    </source>
</evidence>
<comment type="similarity">
    <text evidence="1">Belongs to the fungal fucose-specific lectin family.</text>
</comment>
<dbReference type="STRING" id="1160509.A0A3N4HLA7"/>
<dbReference type="Gene3D" id="2.120.10.70">
    <property type="entry name" value="Fucose-specific lectin"/>
    <property type="match status" value="1"/>
</dbReference>
<accession>A0A3N4HLA7</accession>
<dbReference type="AlphaFoldDB" id="A0A3N4HLA7"/>
<evidence type="ECO:0000313" key="2">
    <source>
        <dbReference type="EMBL" id="RPA74612.1"/>
    </source>
</evidence>
<dbReference type="Pfam" id="PF07938">
    <property type="entry name" value="Fungal_lectin"/>
    <property type="match status" value="1"/>
</dbReference>
<dbReference type="EMBL" id="ML119785">
    <property type="protein sequence ID" value="RPA74612.1"/>
    <property type="molecule type" value="Genomic_DNA"/>
</dbReference>
<sequence length="250" mass="27781">METEIAAISTASLEYLSCRAIATTPLLNCSSTPSTSQERLLSLSQASLSIKPPPRPQLIDSHPQPAHYFSTTSKHNYNNSSQPLLIISTSFKMSDFTAQILPRSNVASVVTSATESRLYFQNNQGEVFESIYRKGQRLTTSSTGLKARLRTPLAAVSFDAASEVRVYYLSEDNKVKEWAFTANRGWYQGGLSTQQRAADGTQISAIYWQRDNGRELRVYFQEENTTNIREITHVLGQASAGNAEILKFPV</sequence>
<reference evidence="2 3" key="1">
    <citation type="journal article" date="2018" name="Nat. Ecol. Evol.">
        <title>Pezizomycetes genomes reveal the molecular basis of ectomycorrhizal truffle lifestyle.</title>
        <authorList>
            <person name="Murat C."/>
            <person name="Payen T."/>
            <person name="Noel B."/>
            <person name="Kuo A."/>
            <person name="Morin E."/>
            <person name="Chen J."/>
            <person name="Kohler A."/>
            <person name="Krizsan K."/>
            <person name="Balestrini R."/>
            <person name="Da Silva C."/>
            <person name="Montanini B."/>
            <person name="Hainaut M."/>
            <person name="Levati E."/>
            <person name="Barry K.W."/>
            <person name="Belfiori B."/>
            <person name="Cichocki N."/>
            <person name="Clum A."/>
            <person name="Dockter R.B."/>
            <person name="Fauchery L."/>
            <person name="Guy J."/>
            <person name="Iotti M."/>
            <person name="Le Tacon F."/>
            <person name="Lindquist E.A."/>
            <person name="Lipzen A."/>
            <person name="Malagnac F."/>
            <person name="Mello A."/>
            <person name="Molinier V."/>
            <person name="Miyauchi S."/>
            <person name="Poulain J."/>
            <person name="Riccioni C."/>
            <person name="Rubini A."/>
            <person name="Sitrit Y."/>
            <person name="Splivallo R."/>
            <person name="Traeger S."/>
            <person name="Wang M."/>
            <person name="Zifcakova L."/>
            <person name="Wipf D."/>
            <person name="Zambonelli A."/>
            <person name="Paolocci F."/>
            <person name="Nowrousian M."/>
            <person name="Ottonello S."/>
            <person name="Baldrian P."/>
            <person name="Spatafora J.W."/>
            <person name="Henrissat B."/>
            <person name="Nagy L.G."/>
            <person name="Aury J.M."/>
            <person name="Wincker P."/>
            <person name="Grigoriev I.V."/>
            <person name="Bonfante P."/>
            <person name="Martin F.M."/>
        </authorList>
    </citation>
    <scope>NUCLEOTIDE SEQUENCE [LARGE SCALE GENOMIC DNA]</scope>
    <source>
        <strain evidence="2 3">RN42</strain>
    </source>
</reference>
<dbReference type="InterPro" id="IPR012475">
    <property type="entry name" value="Fungal_lectin"/>
</dbReference>
<dbReference type="Proteomes" id="UP000275078">
    <property type="component" value="Unassembled WGS sequence"/>
</dbReference>